<dbReference type="OrthoDB" id="5368448at2"/>
<feature type="chain" id="PRO_5010985083" evidence="1">
    <location>
        <begin position="23"/>
        <end position="330"/>
    </location>
</feature>
<protein>
    <submittedName>
        <fullName evidence="2">Uncharacterized protein</fullName>
    </submittedName>
</protein>
<reference evidence="2 3" key="1">
    <citation type="submission" date="2017-05" db="EMBL/GenBank/DDBJ databases">
        <title>Genomic insights into alkan degradation activity of Oleiphilus messinensis.</title>
        <authorList>
            <person name="Kozyavkin S.A."/>
            <person name="Slesarev A.I."/>
            <person name="Golyshin P.N."/>
            <person name="Korzhenkov A."/>
            <person name="Golyshina O.N."/>
            <person name="Toshchakov S.V."/>
        </authorList>
    </citation>
    <scope>NUCLEOTIDE SEQUENCE [LARGE SCALE GENOMIC DNA]</scope>
    <source>
        <strain evidence="2 3">ME102</strain>
    </source>
</reference>
<name>A0A1Y0ICF0_9GAMM</name>
<dbReference type="AlphaFoldDB" id="A0A1Y0ICF0"/>
<gene>
    <name evidence="2" type="ORF">OLMES_3910</name>
</gene>
<dbReference type="KEGG" id="ome:OLMES_3910"/>
<accession>A0A1Y0ICF0</accession>
<sequence length="330" mass="36626">MANVKAALSFLILIAFCPGAQASSAAGFPEGVSPSDVYASVDTSNSILDLMLVEKKIAVPELLQAQETQVEPMHVYQLHIAILDRLYETLRATGLRPPPKVSTSSINYVPADVIILSNMVQEHIRKWGEHINSTPIVPEYVYVNKTPTDVFRLLFTVYQKVMLLSGFDKITPNEVYEAISIARKDLQTTLAEYSKLLPDSRQRDKRLLLTAIYGTHPDGSVLPEKVEGKKPSDVYGKLLDVRRKMNDIRRSFDLEPIPAPKLIAQVVQPGDVLLQSYIVSAELALMKGTLNTLNSPQKGKRVQGKTPSDVYQAAIHLEYMLDRLSGILEG</sequence>
<proteinExistence type="predicted"/>
<feature type="signal peptide" evidence="1">
    <location>
        <begin position="1"/>
        <end position="22"/>
    </location>
</feature>
<dbReference type="EMBL" id="CP021425">
    <property type="protein sequence ID" value="ARU57930.1"/>
    <property type="molecule type" value="Genomic_DNA"/>
</dbReference>
<evidence type="ECO:0000313" key="3">
    <source>
        <dbReference type="Proteomes" id="UP000196027"/>
    </source>
</evidence>
<organism evidence="2 3">
    <name type="scientific">Oleiphilus messinensis</name>
    <dbReference type="NCBI Taxonomy" id="141451"/>
    <lineage>
        <taxon>Bacteria</taxon>
        <taxon>Pseudomonadati</taxon>
        <taxon>Pseudomonadota</taxon>
        <taxon>Gammaproteobacteria</taxon>
        <taxon>Oceanospirillales</taxon>
        <taxon>Oleiphilaceae</taxon>
        <taxon>Oleiphilus</taxon>
    </lineage>
</organism>
<evidence type="ECO:0000313" key="2">
    <source>
        <dbReference type="EMBL" id="ARU57930.1"/>
    </source>
</evidence>
<dbReference type="RefSeq" id="WP_087462772.1">
    <property type="nucleotide sequence ID" value="NZ_CP021425.1"/>
</dbReference>
<keyword evidence="3" id="KW-1185">Reference proteome</keyword>
<evidence type="ECO:0000256" key="1">
    <source>
        <dbReference type="SAM" id="SignalP"/>
    </source>
</evidence>
<dbReference type="Proteomes" id="UP000196027">
    <property type="component" value="Chromosome"/>
</dbReference>
<keyword evidence="1" id="KW-0732">Signal</keyword>